<gene>
    <name evidence="2" type="ORF">C8Q71DRAFT_862229</name>
</gene>
<evidence type="ECO:0000313" key="2">
    <source>
        <dbReference type="EMBL" id="KAH9830781.1"/>
    </source>
</evidence>
<sequence>MFLTFSTGRNPRRPADHPLQTTTTKATRARQESTNRNPITITQSPVSPPQHATTRPPSYAIAVEIFVEAEPESSSNTDGETWIVDKKPQRPLARGQVATLRTNTHVIGSARVSKVASLTRHWAILRLAGGKTGMRLRVPIPWVHLCKMDSYKHTTLYHTLPLQPDPHDLFRLHHPFNDTDVNPYEFDITEADEDQLRSRLQMRPLSEMTLAPPKIIEHGDNHEAPLGAKSNEESV</sequence>
<keyword evidence="3" id="KW-1185">Reference proteome</keyword>
<proteinExistence type="predicted"/>
<reference evidence="2 3" key="1">
    <citation type="journal article" date="2021" name="Environ. Microbiol.">
        <title>Gene family expansions and transcriptome signatures uncover fungal adaptations to wood decay.</title>
        <authorList>
            <person name="Hage H."/>
            <person name="Miyauchi S."/>
            <person name="Viragh M."/>
            <person name="Drula E."/>
            <person name="Min B."/>
            <person name="Chaduli D."/>
            <person name="Navarro D."/>
            <person name="Favel A."/>
            <person name="Norest M."/>
            <person name="Lesage-Meessen L."/>
            <person name="Balint B."/>
            <person name="Merenyi Z."/>
            <person name="de Eugenio L."/>
            <person name="Morin E."/>
            <person name="Martinez A.T."/>
            <person name="Baldrian P."/>
            <person name="Stursova M."/>
            <person name="Martinez M.J."/>
            <person name="Novotny C."/>
            <person name="Magnuson J.K."/>
            <person name="Spatafora J.W."/>
            <person name="Maurice S."/>
            <person name="Pangilinan J."/>
            <person name="Andreopoulos W."/>
            <person name="LaButti K."/>
            <person name="Hundley H."/>
            <person name="Na H."/>
            <person name="Kuo A."/>
            <person name="Barry K."/>
            <person name="Lipzen A."/>
            <person name="Henrissat B."/>
            <person name="Riley R."/>
            <person name="Ahrendt S."/>
            <person name="Nagy L.G."/>
            <person name="Grigoriev I.V."/>
            <person name="Martin F."/>
            <person name="Rosso M.N."/>
        </authorList>
    </citation>
    <scope>NUCLEOTIDE SEQUENCE [LARGE SCALE GENOMIC DNA]</scope>
    <source>
        <strain evidence="2 3">CIRM-BRFM 1785</strain>
    </source>
</reference>
<accession>A0ABQ8K1Y9</accession>
<name>A0ABQ8K1Y9_9APHY</name>
<feature type="region of interest" description="Disordered" evidence="1">
    <location>
        <begin position="213"/>
        <end position="235"/>
    </location>
</feature>
<dbReference type="GeneID" id="72008739"/>
<comment type="caution">
    <text evidence="2">The sequence shown here is derived from an EMBL/GenBank/DDBJ whole genome shotgun (WGS) entry which is preliminary data.</text>
</comment>
<evidence type="ECO:0000313" key="3">
    <source>
        <dbReference type="Proteomes" id="UP000814176"/>
    </source>
</evidence>
<dbReference type="Proteomes" id="UP000814176">
    <property type="component" value="Unassembled WGS sequence"/>
</dbReference>
<protein>
    <submittedName>
        <fullName evidence="2">Uncharacterized protein</fullName>
    </submittedName>
</protein>
<organism evidence="2 3">
    <name type="scientific">Rhodofomes roseus</name>
    <dbReference type="NCBI Taxonomy" id="34475"/>
    <lineage>
        <taxon>Eukaryota</taxon>
        <taxon>Fungi</taxon>
        <taxon>Dikarya</taxon>
        <taxon>Basidiomycota</taxon>
        <taxon>Agaricomycotina</taxon>
        <taxon>Agaricomycetes</taxon>
        <taxon>Polyporales</taxon>
        <taxon>Rhodofomes</taxon>
    </lineage>
</organism>
<feature type="region of interest" description="Disordered" evidence="1">
    <location>
        <begin position="1"/>
        <end position="55"/>
    </location>
</feature>
<feature type="compositionally biased region" description="Polar residues" evidence="1">
    <location>
        <begin position="32"/>
        <end position="55"/>
    </location>
</feature>
<dbReference type="RefSeq" id="XP_047774042.1">
    <property type="nucleotide sequence ID" value="XM_047928007.1"/>
</dbReference>
<dbReference type="EMBL" id="JADCUA010000029">
    <property type="protein sequence ID" value="KAH9830781.1"/>
    <property type="molecule type" value="Genomic_DNA"/>
</dbReference>
<evidence type="ECO:0000256" key="1">
    <source>
        <dbReference type="SAM" id="MobiDB-lite"/>
    </source>
</evidence>